<sequence length="24" mass="2860">MAIEINNPRAGQYLEQNLIQLRKF</sequence>
<feature type="non-terminal residue" evidence="1">
    <location>
        <position position="24"/>
    </location>
</feature>
<name>A0A0F9JEY5_9ZZZZ</name>
<reference evidence="1" key="1">
    <citation type="journal article" date="2015" name="Nature">
        <title>Complex archaea that bridge the gap between prokaryotes and eukaryotes.</title>
        <authorList>
            <person name="Spang A."/>
            <person name="Saw J.H."/>
            <person name="Jorgensen S.L."/>
            <person name="Zaremba-Niedzwiedzka K."/>
            <person name="Martijn J."/>
            <person name="Lind A.E."/>
            <person name="van Eijk R."/>
            <person name="Schleper C."/>
            <person name="Guy L."/>
            <person name="Ettema T.J."/>
        </authorList>
    </citation>
    <scope>NUCLEOTIDE SEQUENCE</scope>
</reference>
<comment type="caution">
    <text evidence="1">The sequence shown here is derived from an EMBL/GenBank/DDBJ whole genome shotgun (WGS) entry which is preliminary data.</text>
</comment>
<protein>
    <submittedName>
        <fullName evidence="1">Uncharacterized protein</fullName>
    </submittedName>
</protein>
<dbReference type="EMBL" id="LAZR01011599">
    <property type="protein sequence ID" value="KKM60836.1"/>
    <property type="molecule type" value="Genomic_DNA"/>
</dbReference>
<proteinExistence type="predicted"/>
<gene>
    <name evidence="1" type="ORF">LCGC14_1537730</name>
</gene>
<dbReference type="AlphaFoldDB" id="A0A0F9JEY5"/>
<organism evidence="1">
    <name type="scientific">marine sediment metagenome</name>
    <dbReference type="NCBI Taxonomy" id="412755"/>
    <lineage>
        <taxon>unclassified sequences</taxon>
        <taxon>metagenomes</taxon>
        <taxon>ecological metagenomes</taxon>
    </lineage>
</organism>
<evidence type="ECO:0000313" key="1">
    <source>
        <dbReference type="EMBL" id="KKM60836.1"/>
    </source>
</evidence>
<accession>A0A0F9JEY5</accession>